<name>A0AAE0C7Z8_9CHLO</name>
<dbReference type="InterPro" id="IPR052055">
    <property type="entry name" value="Hepadnavirus_pol/RT"/>
</dbReference>
<protein>
    <recommendedName>
        <fullName evidence="2">Reverse transcriptase domain-containing protein</fullName>
    </recommendedName>
</protein>
<evidence type="ECO:0000313" key="4">
    <source>
        <dbReference type="Proteomes" id="UP001190700"/>
    </source>
</evidence>
<dbReference type="Pfam" id="PF00078">
    <property type="entry name" value="RVT_1"/>
    <property type="match status" value="1"/>
</dbReference>
<dbReference type="Gene3D" id="3.30.70.270">
    <property type="match status" value="1"/>
</dbReference>
<comment type="caution">
    <text evidence="3">The sequence shown here is derived from an EMBL/GenBank/DDBJ whole genome shotgun (WGS) entry which is preliminary data.</text>
</comment>
<proteinExistence type="predicted"/>
<dbReference type="AlphaFoldDB" id="A0AAE0C7Z8"/>
<dbReference type="InterPro" id="IPR043502">
    <property type="entry name" value="DNA/RNA_pol_sf"/>
</dbReference>
<evidence type="ECO:0000259" key="2">
    <source>
        <dbReference type="Pfam" id="PF00078"/>
    </source>
</evidence>
<gene>
    <name evidence="3" type="ORF">CYMTET_41168</name>
</gene>
<dbReference type="EMBL" id="LGRX02027367">
    <property type="protein sequence ID" value="KAK3249393.1"/>
    <property type="molecule type" value="Genomic_DNA"/>
</dbReference>
<accession>A0AAE0C7Z8</accession>
<dbReference type="Gene3D" id="3.10.10.10">
    <property type="entry name" value="HIV Type 1 Reverse Transcriptase, subunit A, domain 1"/>
    <property type="match status" value="1"/>
</dbReference>
<evidence type="ECO:0000256" key="1">
    <source>
        <dbReference type="SAM" id="MobiDB-lite"/>
    </source>
</evidence>
<dbReference type="InterPro" id="IPR043128">
    <property type="entry name" value="Rev_trsase/Diguanyl_cyclase"/>
</dbReference>
<dbReference type="InterPro" id="IPR000477">
    <property type="entry name" value="RT_dom"/>
</dbReference>
<feature type="region of interest" description="Disordered" evidence="1">
    <location>
        <begin position="1"/>
        <end position="21"/>
    </location>
</feature>
<evidence type="ECO:0000313" key="3">
    <source>
        <dbReference type="EMBL" id="KAK3249393.1"/>
    </source>
</evidence>
<dbReference type="Proteomes" id="UP001190700">
    <property type="component" value="Unassembled WGS sequence"/>
</dbReference>
<dbReference type="SUPFAM" id="SSF56672">
    <property type="entry name" value="DNA/RNA polymerases"/>
    <property type="match status" value="1"/>
</dbReference>
<sequence length="281" mass="33001">MCLPRSYPVPPPSGAGQKQPTLLERVRRSKGAWREAGANAEVQQWVSRGARINWLHGPPQPFDHGFTLRDLTEVQQTWLKKEKQRHLDNGACFREKKPEHVSQTFLVPKAGSNPWRIVYDFRRLNALCRQSRYKIESLKKLRRLAKKHDWCFSFDLQDGYHCVGIDPDFQKYMQFDVLSELFQCSALPFGWNDSPRVFVKFMKVLVECLRSPAAPKDRAELRRLKSGTVRDDDGKYDDALVAHSKRWDLVERESYRTWTTFFFWRTARRWPTSYGNGWSAC</sequence>
<dbReference type="PANTHER" id="PTHR33050:SF7">
    <property type="entry name" value="RIBONUCLEASE H"/>
    <property type="match status" value="1"/>
</dbReference>
<keyword evidence="4" id="KW-1185">Reference proteome</keyword>
<dbReference type="PANTHER" id="PTHR33050">
    <property type="entry name" value="REVERSE TRANSCRIPTASE DOMAIN-CONTAINING PROTEIN"/>
    <property type="match status" value="1"/>
</dbReference>
<reference evidence="3 4" key="1">
    <citation type="journal article" date="2015" name="Genome Biol. Evol.">
        <title>Comparative Genomics of a Bacterivorous Green Alga Reveals Evolutionary Causalities and Consequences of Phago-Mixotrophic Mode of Nutrition.</title>
        <authorList>
            <person name="Burns J.A."/>
            <person name="Paasch A."/>
            <person name="Narechania A."/>
            <person name="Kim E."/>
        </authorList>
    </citation>
    <scope>NUCLEOTIDE SEQUENCE [LARGE SCALE GENOMIC DNA]</scope>
    <source>
        <strain evidence="3 4">PLY_AMNH</strain>
    </source>
</reference>
<organism evidence="3 4">
    <name type="scientific">Cymbomonas tetramitiformis</name>
    <dbReference type="NCBI Taxonomy" id="36881"/>
    <lineage>
        <taxon>Eukaryota</taxon>
        <taxon>Viridiplantae</taxon>
        <taxon>Chlorophyta</taxon>
        <taxon>Pyramimonadophyceae</taxon>
        <taxon>Pyramimonadales</taxon>
        <taxon>Pyramimonadaceae</taxon>
        <taxon>Cymbomonas</taxon>
    </lineage>
</organism>
<feature type="domain" description="Reverse transcriptase" evidence="2">
    <location>
        <begin position="107"/>
        <end position="210"/>
    </location>
</feature>